<dbReference type="InterPro" id="IPR015943">
    <property type="entry name" value="WD40/YVTN_repeat-like_dom_sf"/>
</dbReference>
<dbReference type="Proteomes" id="UP000515163">
    <property type="component" value="Unplaced"/>
</dbReference>
<proteinExistence type="inferred from homology"/>
<feature type="region of interest" description="Disordered" evidence="11">
    <location>
        <begin position="1357"/>
        <end position="1388"/>
    </location>
</feature>
<organism evidence="12 13">
    <name type="scientific">Actinia tenebrosa</name>
    <name type="common">Australian red waratah sea anemone</name>
    <dbReference type="NCBI Taxonomy" id="6105"/>
    <lineage>
        <taxon>Eukaryota</taxon>
        <taxon>Metazoa</taxon>
        <taxon>Cnidaria</taxon>
        <taxon>Anthozoa</taxon>
        <taxon>Hexacorallia</taxon>
        <taxon>Actiniaria</taxon>
        <taxon>Actiniidae</taxon>
        <taxon>Actinia</taxon>
    </lineage>
</organism>
<keyword evidence="2" id="KW-0963">Cytoplasm</keyword>
<evidence type="ECO:0000256" key="3">
    <source>
        <dbReference type="ARBA" id="ARBA00022574"/>
    </source>
</evidence>
<evidence type="ECO:0000256" key="5">
    <source>
        <dbReference type="ARBA" id="ARBA00023054"/>
    </source>
</evidence>
<keyword evidence="6" id="KW-0206">Cytoskeleton</keyword>
<dbReference type="SMART" id="SM00320">
    <property type="entry name" value="WD40"/>
    <property type="match status" value="7"/>
</dbReference>
<dbReference type="KEGG" id="aten:116299607"/>
<evidence type="ECO:0000256" key="6">
    <source>
        <dbReference type="ARBA" id="ARBA00023212"/>
    </source>
</evidence>
<evidence type="ECO:0000313" key="12">
    <source>
        <dbReference type="Proteomes" id="UP000515163"/>
    </source>
</evidence>
<dbReference type="GO" id="GO:0003341">
    <property type="term" value="P:cilium movement"/>
    <property type="evidence" value="ECO:0007669"/>
    <property type="project" value="UniProtKB-ARBA"/>
</dbReference>
<gene>
    <name evidence="13" type="primary">LOC116299607</name>
</gene>
<dbReference type="RefSeq" id="XP_031564143.1">
    <property type="nucleotide sequence ID" value="XM_031708283.1"/>
</dbReference>
<dbReference type="GeneID" id="116299607"/>
<dbReference type="SUPFAM" id="SSF101898">
    <property type="entry name" value="NHL repeat"/>
    <property type="match status" value="1"/>
</dbReference>
<evidence type="ECO:0000256" key="1">
    <source>
        <dbReference type="ARBA" id="ARBA00004430"/>
    </source>
</evidence>
<dbReference type="Gene3D" id="2.130.10.10">
    <property type="entry name" value="YVTN repeat-like/Quinoprotein amine dehydrogenase"/>
    <property type="match status" value="3"/>
</dbReference>
<feature type="compositionally biased region" description="Low complexity" evidence="11">
    <location>
        <begin position="1378"/>
        <end position="1388"/>
    </location>
</feature>
<dbReference type="FunCoup" id="A0A6P8I7Y7">
    <property type="interactions" value="79"/>
</dbReference>
<feature type="compositionally biased region" description="Acidic residues" evidence="11">
    <location>
        <begin position="993"/>
        <end position="1003"/>
    </location>
</feature>
<dbReference type="InterPro" id="IPR001680">
    <property type="entry name" value="WD40_rpt"/>
</dbReference>
<dbReference type="OrthoDB" id="535167at2759"/>
<dbReference type="SUPFAM" id="SSF50978">
    <property type="entry name" value="WD40 repeat-like"/>
    <property type="match status" value="1"/>
</dbReference>
<feature type="coiled-coil region" evidence="10">
    <location>
        <begin position="1061"/>
        <end position="1088"/>
    </location>
</feature>
<evidence type="ECO:0000256" key="10">
    <source>
        <dbReference type="SAM" id="Coils"/>
    </source>
</evidence>
<keyword evidence="5 10" id="KW-0175">Coiled coil</keyword>
<evidence type="ECO:0000256" key="2">
    <source>
        <dbReference type="ARBA" id="ARBA00022490"/>
    </source>
</evidence>
<dbReference type="PANTHER" id="PTHR14885">
    <property type="entry name" value="CILIA- AND FLAGELLA-ASSOCIATED PROTEIN 43-RELATED"/>
    <property type="match status" value="1"/>
</dbReference>
<evidence type="ECO:0000313" key="13">
    <source>
        <dbReference type="RefSeq" id="XP_031564143.1"/>
    </source>
</evidence>
<sequence length="1710" mass="194295">MDQFGTLELSWAQGYDGGASSFVDKDTLCFVCGNNVKFINIKDKSRSFLPTPGDGIGVLTTNPAYNLYAFSELKANPRIFIYTFPDFSRPRAILKDGAKLSYSALAFANNSSIFASFSGLPDFQLTIWNWVNGLKLCSINVDHLSCNNLSFNPVNWRQLCTIGKEMLIIWQVEQLNDKYTLTSSEFKLPPADGTPDDGEFKNLKHSISRMGRAFTTEEFRLTKAAIAGIVGHEAKDYEPGDKIERCEPVSHCWTPSGMIYCGCSGGQLLRVDPDVYTIKVAATPRIGTHRSRTDTLSHLMQHKNTMESLPEEEDESNVSGDGLTYGSTSCLALHKSGLYVGGQDGILRCLDINGPEVKVLSKTNTEASITSLAWSFNYNELAVGSTKGCIQLYEPNDNLLTKLFDISNVEFVGVDCLLGDSEYCVTCRSNGLLQVWNIQTSLFAGQLPLECHATCIACCPSSSTVAVGTASGSVYFIELTSVSQPRIIFCSYLHQGPVLQLKYDMEGQIFVTGSNDGHVFVCDARVTNNFKVLGHTDVPGTVISISCLNARENDGQGPWKIVVVHSPNDSHSCGNNLIEFEVNKDVLYRSPKDAFFNKALLYRPEAVKLSSHKLTGPVYSVVVTSPQTAIAVAHNHKELVKLALTQEQDKSSATLEPLESYVGHDLNGGELALSCHLRWIASAGTDGQILVRAVGALDRMLKIPGHHYRKGGVSHLCFTGDSQKLLSTGRDGVLSCWEWSFSATGRSKSTTAIQVSRARTALLKTQRQDEDAAAAERPNYIHKSASVIEKENTEGSEKVQKKLEKDGIFTTPTPTLSEDSTWLQKAVAEAQREEDKKFADIKRKLRKDISELRNTVLQMIDVNSRLPDIEKLERHEFNMDVEERQKLIAEGEEKIKEVRDEIEIANLARIYLKEMIKRECWDAMAVKGRSCNSFRMSLSVTNYPMRERSKEELDELQYVLTQRKIEKAEYEASKDLEPGPTSSRNTPVPEDRLDYEDEDNFIEDEGHSTGTNPATSGSRGASYGGGSEQLQSQFQLHTAQQKYNQIIMLQDAIHRIKINFNKEFEETFKFKENEIKKIQEKNDRIKKILHDLDIVEKIFQPAMTDDELPERLLHVKDQEVPFERYITAEEQKRLDEQAKVEEERRLAEQADNARERALMMMMQGRLEANLEDELKKDLVPPDFVTGKPQEEWTEEEQKAAKDFEKMEKQHLEDREKWKKSLETELKKLQSSIAEATTAFDEKLSLLFQKKVKTEMVIYQEELKIFRLLVSILTEDELSTQEAELLRRMDEKKEKKSRVSSSQTEAKREVDDFREAYEILVMEDKALDKAFKREFGDQDLHTVEQLYKLFKRRPRGQKQLRAVTDPQADVKTDSPFAPRPSSSRAHSAAAKHLAKAMEELDSIEHMPEGLELEVWQRFIETRRQKVESEQQVKAKALVLAEMNSYLQKRIDEDERVQHDMEHTYQELQRLREEKIKFLINLEVQLLLKQGQVEVPPGPFITDYSDSILVHRSVVEDLNAQITNLGKAKVSIMDDSKEFRKGIHGLEWEHRKMQMQAEDLQTKARDIQLLRVTKDLQQFLAEGDHQARQQKEIATLEQTLSLFQKMHERNVNDRKETIKGIKRVIHKKEKDNTKLDGDLEELALSVAERRNVNEMNAERRNDTGAERRYQDIVARRKLVDLAKAQASEIAVLRAEVERLRMRTFPALVQVER</sequence>
<evidence type="ECO:0000256" key="11">
    <source>
        <dbReference type="SAM" id="MobiDB-lite"/>
    </source>
</evidence>
<keyword evidence="4" id="KW-0677">Repeat</keyword>
<evidence type="ECO:0000256" key="9">
    <source>
        <dbReference type="ARBA" id="ARBA00023662"/>
    </source>
</evidence>
<dbReference type="InterPro" id="IPR036322">
    <property type="entry name" value="WD40_repeat_dom_sf"/>
</dbReference>
<dbReference type="GO" id="GO:0005930">
    <property type="term" value="C:axoneme"/>
    <property type="evidence" value="ECO:0007669"/>
    <property type="project" value="UniProtKB-SubCell"/>
</dbReference>
<comment type="similarity">
    <text evidence="8">Belongs to the CFAP43 family.</text>
</comment>
<comment type="subcellular location">
    <subcellularLocation>
        <location evidence="1">Cytoplasm</location>
        <location evidence="1">Cytoskeleton</location>
        <location evidence="1">Cilium axoneme</location>
    </subcellularLocation>
</comment>
<dbReference type="Pfam" id="PF25828">
    <property type="entry name" value="CC_Cfap43"/>
    <property type="match status" value="1"/>
</dbReference>
<protein>
    <recommendedName>
        <fullName evidence="9">Cilia- and flagella-associated protein 43</fullName>
    </recommendedName>
</protein>
<feature type="region of interest" description="Disordered" evidence="11">
    <location>
        <begin position="969"/>
        <end position="1028"/>
    </location>
</feature>
<feature type="coiled-coil region" evidence="10">
    <location>
        <begin position="881"/>
        <end position="908"/>
    </location>
</feature>
<keyword evidence="7" id="KW-0966">Cell projection</keyword>
<dbReference type="PANTHER" id="PTHR14885:SF1">
    <property type="entry name" value="CILIA- AND FLAGELLA-ASSOCIATED PROTEIN 43"/>
    <property type="match status" value="1"/>
</dbReference>
<dbReference type="InParanoid" id="A0A6P8I7Y7"/>
<keyword evidence="12" id="KW-1185">Reference proteome</keyword>
<feature type="coiled-coil region" evidence="10">
    <location>
        <begin position="1189"/>
        <end position="1238"/>
    </location>
</feature>
<evidence type="ECO:0000256" key="8">
    <source>
        <dbReference type="ARBA" id="ARBA00023605"/>
    </source>
</evidence>
<evidence type="ECO:0000256" key="7">
    <source>
        <dbReference type="ARBA" id="ARBA00023273"/>
    </source>
</evidence>
<keyword evidence="3" id="KW-0853">WD repeat</keyword>
<dbReference type="Pfam" id="PF00400">
    <property type="entry name" value="WD40"/>
    <property type="match status" value="1"/>
</dbReference>
<accession>A0A6P8I7Y7</accession>
<evidence type="ECO:0000256" key="4">
    <source>
        <dbReference type="ARBA" id="ARBA00022737"/>
    </source>
</evidence>
<dbReference type="GO" id="GO:0060271">
    <property type="term" value="P:cilium assembly"/>
    <property type="evidence" value="ECO:0007669"/>
    <property type="project" value="TreeGrafter"/>
</dbReference>
<reference evidence="13" key="1">
    <citation type="submission" date="2025-08" db="UniProtKB">
        <authorList>
            <consortium name="RefSeq"/>
        </authorList>
    </citation>
    <scope>IDENTIFICATION</scope>
    <source>
        <tissue evidence="13">Tentacle</tissue>
    </source>
</reference>
<name>A0A6P8I7Y7_ACTTE</name>